<name>A0ABR3RZ67_9PLEO</name>
<evidence type="ECO:0000313" key="2">
    <source>
        <dbReference type="EMBL" id="KAL1609558.1"/>
    </source>
</evidence>
<comment type="caution">
    <text evidence="2">The sequence shown here is derived from an EMBL/GenBank/DDBJ whole genome shotgun (WGS) entry which is preliminary data.</text>
</comment>
<feature type="signal peptide" evidence="1">
    <location>
        <begin position="1"/>
        <end position="21"/>
    </location>
</feature>
<gene>
    <name evidence="2" type="ORF">SLS59_001064</name>
</gene>
<evidence type="ECO:0008006" key="4">
    <source>
        <dbReference type="Google" id="ProtNLM"/>
    </source>
</evidence>
<dbReference type="PANTHER" id="PTHR43301">
    <property type="entry name" value="ARABINAN ENDO-1,5-ALPHA-L-ARABINOSIDASE"/>
    <property type="match status" value="1"/>
</dbReference>
<keyword evidence="1" id="KW-0732">Signal</keyword>
<proteinExistence type="predicted"/>
<dbReference type="EMBL" id="JAKIXB020000003">
    <property type="protein sequence ID" value="KAL1609558.1"/>
    <property type="molecule type" value="Genomic_DNA"/>
</dbReference>
<dbReference type="InterPro" id="IPR023296">
    <property type="entry name" value="Glyco_hydro_beta-prop_sf"/>
</dbReference>
<organism evidence="2 3">
    <name type="scientific">Nothophoma quercina</name>
    <dbReference type="NCBI Taxonomy" id="749835"/>
    <lineage>
        <taxon>Eukaryota</taxon>
        <taxon>Fungi</taxon>
        <taxon>Dikarya</taxon>
        <taxon>Ascomycota</taxon>
        <taxon>Pezizomycotina</taxon>
        <taxon>Dothideomycetes</taxon>
        <taxon>Pleosporomycetidae</taxon>
        <taxon>Pleosporales</taxon>
        <taxon>Pleosporineae</taxon>
        <taxon>Didymellaceae</taxon>
        <taxon>Nothophoma</taxon>
    </lineage>
</organism>
<dbReference type="Gene3D" id="2.115.10.20">
    <property type="entry name" value="Glycosyl hydrolase domain, family 43"/>
    <property type="match status" value="1"/>
</dbReference>
<keyword evidence="3" id="KW-1185">Reference proteome</keyword>
<dbReference type="InterPro" id="IPR050727">
    <property type="entry name" value="GH43_arabinanases"/>
</dbReference>
<dbReference type="Proteomes" id="UP001521222">
    <property type="component" value="Unassembled WGS sequence"/>
</dbReference>
<accession>A0ABR3RZ67</accession>
<feature type="chain" id="PRO_5047483332" description="Glycoside hydrolase family 43 protein" evidence="1">
    <location>
        <begin position="22"/>
        <end position="326"/>
    </location>
</feature>
<dbReference type="PANTHER" id="PTHR43301:SF3">
    <property type="entry name" value="ARABINAN ENDO-1,5-ALPHA-L-ARABINOSIDASE A-RELATED"/>
    <property type="match status" value="1"/>
</dbReference>
<dbReference type="CDD" id="cd08983">
    <property type="entry name" value="GH43_Bt3655-like"/>
    <property type="match status" value="1"/>
</dbReference>
<dbReference type="SUPFAM" id="SSF75005">
    <property type="entry name" value="Arabinanase/levansucrase/invertase"/>
    <property type="match status" value="1"/>
</dbReference>
<reference evidence="2 3" key="1">
    <citation type="submission" date="2024-02" db="EMBL/GenBank/DDBJ databases">
        <title>De novo assembly and annotation of 12 fungi associated with fruit tree decline syndrome in Ontario, Canada.</title>
        <authorList>
            <person name="Sulman M."/>
            <person name="Ellouze W."/>
            <person name="Ilyukhin E."/>
        </authorList>
    </citation>
    <scope>NUCLEOTIDE SEQUENCE [LARGE SCALE GENOMIC DNA]</scope>
    <source>
        <strain evidence="2 3">M97-236</strain>
    </source>
</reference>
<evidence type="ECO:0000313" key="3">
    <source>
        <dbReference type="Proteomes" id="UP001521222"/>
    </source>
</evidence>
<protein>
    <recommendedName>
        <fullName evidence="4">Glycoside hydrolase family 43 protein</fullName>
    </recommendedName>
</protein>
<sequence>MRSLSFPVLAAIYWLSNLALGFHIQEQQSKGYLAAVFKGDVPQVFFNLAPAATPSTFTALNDGKAVLVPTKGTAGARDPFIVESQDGSKLFVLATDLDIRKTTWADAQTNGSRGVLVWESGDGVSWSGDGLIEVMPATAGYVWAPSAIWEVDKDQYAVFWSSRVYAASDTAHTGPAEGPLIYYSHTSDFKTFTAPARWNSDESATVIDQEIQHLGGRSYVRYLSDTDTVKRVVLDRSDTGLFGTWERIGVPVDQLREGPALYRDLLRPQRYYLWEDNYGGAGYECYYTEDFTVPYSPCDPGLTPTGMRHGAVVQIDNSSYAKLAGS</sequence>
<evidence type="ECO:0000256" key="1">
    <source>
        <dbReference type="SAM" id="SignalP"/>
    </source>
</evidence>